<gene>
    <name evidence="1" type="ORF">Q8A49_14305</name>
</gene>
<evidence type="ECO:0000313" key="1">
    <source>
        <dbReference type="EMBL" id="MEE2051668.1"/>
    </source>
</evidence>
<protein>
    <submittedName>
        <fullName evidence="1">Uncharacterized protein</fullName>
    </submittedName>
</protein>
<dbReference type="RefSeq" id="WP_330158730.1">
    <property type="nucleotide sequence ID" value="NZ_BAAAJA010000041.1"/>
</dbReference>
<name>A0ABU7KQV4_9ACTN</name>
<proteinExistence type="predicted"/>
<dbReference type="Proteomes" id="UP001348641">
    <property type="component" value="Unassembled WGS sequence"/>
</dbReference>
<accession>A0ABU7KQV4</accession>
<organism evidence="1 2">
    <name type="scientific">Nocardiopsis tropica</name>
    <dbReference type="NCBI Taxonomy" id="109330"/>
    <lineage>
        <taxon>Bacteria</taxon>
        <taxon>Bacillati</taxon>
        <taxon>Actinomycetota</taxon>
        <taxon>Actinomycetes</taxon>
        <taxon>Streptosporangiales</taxon>
        <taxon>Nocardiopsidaceae</taxon>
        <taxon>Nocardiopsis</taxon>
    </lineage>
</organism>
<dbReference type="EMBL" id="JAUUCC010000033">
    <property type="protein sequence ID" value="MEE2051668.1"/>
    <property type="molecule type" value="Genomic_DNA"/>
</dbReference>
<comment type="caution">
    <text evidence="1">The sequence shown here is derived from an EMBL/GenBank/DDBJ whole genome shotgun (WGS) entry which is preliminary data.</text>
</comment>
<reference evidence="1 2" key="1">
    <citation type="submission" date="2023-07" db="EMBL/GenBank/DDBJ databases">
        <authorList>
            <person name="Girao M."/>
            <person name="Carvalho M.F."/>
        </authorList>
    </citation>
    <scope>NUCLEOTIDE SEQUENCE [LARGE SCALE GENOMIC DNA]</scope>
    <source>
        <strain evidence="1 2">66/93</strain>
    </source>
</reference>
<evidence type="ECO:0000313" key="2">
    <source>
        <dbReference type="Proteomes" id="UP001348641"/>
    </source>
</evidence>
<sequence>MPHTAASHAARSLTRTENELAERLAALQRTVASWTPTDVPVSGTMNAAATLAEVATLSARVAAQRETVTLLEAALTSEES</sequence>